<dbReference type="AlphaFoldDB" id="A0A4Y7R7W2"/>
<evidence type="ECO:0000313" key="1">
    <source>
        <dbReference type="EMBL" id="TEB05065.1"/>
    </source>
</evidence>
<sequence length="37" mass="4365">MILEDNPKTTTPKAFREPVMTFTIAIDIYKRREFYAG</sequence>
<comment type="caution">
    <text evidence="1">The sequence shown here is derived from an EMBL/GenBank/DDBJ whole genome shotgun (WGS) entry which is preliminary data.</text>
</comment>
<organism evidence="1 2">
    <name type="scientific">Pelotomaculum schinkii</name>
    <dbReference type="NCBI Taxonomy" id="78350"/>
    <lineage>
        <taxon>Bacteria</taxon>
        <taxon>Bacillati</taxon>
        <taxon>Bacillota</taxon>
        <taxon>Clostridia</taxon>
        <taxon>Eubacteriales</taxon>
        <taxon>Desulfotomaculaceae</taxon>
        <taxon>Pelotomaculum</taxon>
    </lineage>
</organism>
<proteinExistence type="predicted"/>
<accession>A0A4Y7R7W2</accession>
<name>A0A4Y7R7W2_9FIRM</name>
<gene>
    <name evidence="1" type="ORF">Psch_03828</name>
</gene>
<protein>
    <submittedName>
        <fullName evidence="1">Uncharacterized protein</fullName>
    </submittedName>
</protein>
<keyword evidence="2" id="KW-1185">Reference proteome</keyword>
<reference evidence="1 2" key="1">
    <citation type="journal article" date="2018" name="Environ. Microbiol.">
        <title>Novel energy conservation strategies and behaviour of Pelotomaculum schinkii driving syntrophic propionate catabolism.</title>
        <authorList>
            <person name="Hidalgo-Ahumada C.A.P."/>
            <person name="Nobu M.K."/>
            <person name="Narihiro T."/>
            <person name="Tamaki H."/>
            <person name="Liu W.T."/>
            <person name="Kamagata Y."/>
            <person name="Stams A.J.M."/>
            <person name="Imachi H."/>
            <person name="Sousa D.Z."/>
        </authorList>
    </citation>
    <scope>NUCLEOTIDE SEQUENCE [LARGE SCALE GENOMIC DNA]</scope>
    <source>
        <strain evidence="1 2">HH</strain>
    </source>
</reference>
<dbReference type="EMBL" id="QFGA01000003">
    <property type="protein sequence ID" value="TEB05065.1"/>
    <property type="molecule type" value="Genomic_DNA"/>
</dbReference>
<dbReference type="Proteomes" id="UP000298324">
    <property type="component" value="Unassembled WGS sequence"/>
</dbReference>
<evidence type="ECO:0000313" key="2">
    <source>
        <dbReference type="Proteomes" id="UP000298324"/>
    </source>
</evidence>